<proteinExistence type="predicted"/>
<comment type="caution">
    <text evidence="1">The sequence shown here is derived from an EMBL/GenBank/DDBJ whole genome shotgun (WGS) entry which is preliminary data.</text>
</comment>
<gene>
    <name evidence="1" type="ORF">RclHR1_02370018</name>
</gene>
<protein>
    <submittedName>
        <fullName evidence="1">Uncharacterized protein</fullName>
    </submittedName>
</protein>
<name>A0A2Z6RR44_9GLOM</name>
<organism evidence="1 2">
    <name type="scientific">Rhizophagus clarus</name>
    <dbReference type="NCBI Taxonomy" id="94130"/>
    <lineage>
        <taxon>Eukaryota</taxon>
        <taxon>Fungi</taxon>
        <taxon>Fungi incertae sedis</taxon>
        <taxon>Mucoromycota</taxon>
        <taxon>Glomeromycotina</taxon>
        <taxon>Glomeromycetes</taxon>
        <taxon>Glomerales</taxon>
        <taxon>Glomeraceae</taxon>
        <taxon>Rhizophagus</taxon>
    </lineage>
</organism>
<keyword evidence="2" id="KW-1185">Reference proteome</keyword>
<sequence length="99" mass="11189">MDALDKVLIETGHDFEFSTIMINAVIENILFMLISSSSMPSKVLELSFFFFPAPGPIAFPTAIRSLSESASYFQRLRLRLERSFCVFGMAVRQLDCCPK</sequence>
<evidence type="ECO:0000313" key="1">
    <source>
        <dbReference type="EMBL" id="GBB94518.1"/>
    </source>
</evidence>
<dbReference type="AlphaFoldDB" id="A0A2Z6RR44"/>
<evidence type="ECO:0000313" key="2">
    <source>
        <dbReference type="Proteomes" id="UP000247702"/>
    </source>
</evidence>
<dbReference type="Proteomes" id="UP000247702">
    <property type="component" value="Unassembled WGS sequence"/>
</dbReference>
<accession>A0A2Z6RR44</accession>
<dbReference type="EMBL" id="BEXD01001524">
    <property type="protein sequence ID" value="GBB94518.1"/>
    <property type="molecule type" value="Genomic_DNA"/>
</dbReference>
<reference evidence="1 2" key="1">
    <citation type="submission" date="2017-11" db="EMBL/GenBank/DDBJ databases">
        <title>The genome of Rhizophagus clarus HR1 reveals common genetic basis of auxotrophy among arbuscular mycorrhizal fungi.</title>
        <authorList>
            <person name="Kobayashi Y."/>
        </authorList>
    </citation>
    <scope>NUCLEOTIDE SEQUENCE [LARGE SCALE GENOMIC DNA]</scope>
    <source>
        <strain evidence="1 2">HR1</strain>
    </source>
</reference>